<accession>A0AAN0Y652</accession>
<name>A0AAN0Y652_VIBNA</name>
<dbReference type="Pfam" id="PF18197">
    <property type="entry name" value="TTHB210-like"/>
    <property type="match status" value="1"/>
</dbReference>
<keyword evidence="1" id="KW-0732">Signal</keyword>
<dbReference type="AlphaFoldDB" id="A0AAN0Y652"/>
<dbReference type="InterPro" id="IPR040832">
    <property type="entry name" value="TTHB210-like_dom"/>
</dbReference>
<dbReference type="CDD" id="cd11669">
    <property type="entry name" value="TTHB210-like"/>
    <property type="match status" value="1"/>
</dbReference>
<feature type="chain" id="PRO_5043024721" description="TTHB210-like domain-containing protein" evidence="1">
    <location>
        <begin position="26"/>
        <end position="264"/>
    </location>
</feature>
<evidence type="ECO:0000259" key="2">
    <source>
        <dbReference type="Pfam" id="PF18197"/>
    </source>
</evidence>
<evidence type="ECO:0000313" key="4">
    <source>
        <dbReference type="Proteomes" id="UP000092741"/>
    </source>
</evidence>
<dbReference type="InterPro" id="IPR033786">
    <property type="entry name" value="TTHB210-like"/>
</dbReference>
<evidence type="ECO:0000256" key="1">
    <source>
        <dbReference type="SAM" id="SignalP"/>
    </source>
</evidence>
<dbReference type="GeneID" id="70915497"/>
<keyword evidence="4" id="KW-1185">Reference proteome</keyword>
<dbReference type="RefSeq" id="WP_020336101.1">
    <property type="nucleotide sequence ID" value="NZ_ATFJ01000039.1"/>
</dbReference>
<evidence type="ECO:0000313" key="3">
    <source>
        <dbReference type="EMBL" id="ANQ14516.1"/>
    </source>
</evidence>
<protein>
    <recommendedName>
        <fullName evidence="2">TTHB210-like domain-containing protein</fullName>
    </recommendedName>
</protein>
<gene>
    <name evidence="3" type="ORF">BA890_17375</name>
</gene>
<dbReference type="EMBL" id="CP016346">
    <property type="protein sequence ID" value="ANQ14516.1"/>
    <property type="molecule type" value="Genomic_DNA"/>
</dbReference>
<dbReference type="Proteomes" id="UP000092741">
    <property type="component" value="Chromosome 2"/>
</dbReference>
<dbReference type="KEGG" id="vna:PN96_21880"/>
<reference evidence="3 4" key="1">
    <citation type="submission" date="2016-07" db="EMBL/GenBank/DDBJ databases">
        <title>Developing Vibrio natriegens as a novel, fast-growing host for biotechnology.</title>
        <authorList>
            <person name="Weinstock M.T."/>
            <person name="Hesek E.D."/>
            <person name="Wilson C.M."/>
            <person name="Gibson D.G."/>
        </authorList>
    </citation>
    <scope>NUCLEOTIDE SEQUENCE [LARGE SCALE GENOMIC DNA]</scope>
    <source>
        <strain evidence="3 4">ATCC 14048</strain>
    </source>
</reference>
<sequence length="264" mass="29449">MSGDKRSKSKLLISLSSIAASMLLAGCTTHMEETNSGTYEGPRPPIGQGEAYSFVTIGKNGTPIKIGIRLSESALSGLPMPTTEHEYEYVLPLPPEFTSTGYREIVMGWNPHGHIPVGVYNTPHFDFHFYMIDPNDRQKITAVGDDLVRAHKAPPEQYMPAGYILPPGTEVPKMGAHAVDPQGDEFTNRSFTKTFIYGFYDGQMIFVEPMITKAYLETKPDVYTTIAVPQKYNLPAYYPTSYGVVYNEDNREYEISLENLVLSK</sequence>
<feature type="domain" description="TTHB210-like" evidence="2">
    <location>
        <begin position="59"/>
        <end position="96"/>
    </location>
</feature>
<dbReference type="PROSITE" id="PS51257">
    <property type="entry name" value="PROKAR_LIPOPROTEIN"/>
    <property type="match status" value="1"/>
</dbReference>
<proteinExistence type="predicted"/>
<organism evidence="3 4">
    <name type="scientific">Vibrio natriegens NBRC 15636 = ATCC 14048 = DSM 759</name>
    <dbReference type="NCBI Taxonomy" id="1219067"/>
    <lineage>
        <taxon>Bacteria</taxon>
        <taxon>Pseudomonadati</taxon>
        <taxon>Pseudomonadota</taxon>
        <taxon>Gammaproteobacteria</taxon>
        <taxon>Vibrionales</taxon>
        <taxon>Vibrionaceae</taxon>
        <taxon>Vibrio</taxon>
    </lineage>
</organism>
<feature type="signal peptide" evidence="1">
    <location>
        <begin position="1"/>
        <end position="25"/>
    </location>
</feature>